<dbReference type="Gene3D" id="2.60.40.10">
    <property type="entry name" value="Immunoglobulins"/>
    <property type="match status" value="3"/>
</dbReference>
<feature type="domain" description="Ig-like" evidence="1">
    <location>
        <begin position="32"/>
        <end position="141"/>
    </location>
</feature>
<dbReference type="Pfam" id="PF00047">
    <property type="entry name" value="ig"/>
    <property type="match status" value="1"/>
</dbReference>
<dbReference type="EMBL" id="BPLQ01002719">
    <property type="protein sequence ID" value="GIX95342.1"/>
    <property type="molecule type" value="Genomic_DNA"/>
</dbReference>
<dbReference type="InterPro" id="IPR007110">
    <property type="entry name" value="Ig-like_dom"/>
</dbReference>
<sequence length="422" mass="47778">MLYIFCEISSLLILNSRQYQWENRNNNCNRAPEVVPTLSLKLREVSVPAVVIKGDDVWLNCTYDLEKETLYSIKWHKNDVEFYRYIPADVPPGQKYELEGIHIDLTRSSKGNIYMPTTDVNSEGIYRCEVSSEAPIFRTVRGEREMRIYVNPSTKPQILGIKPQYGIGETVNLTCKSAPSRPSALLKWLINGEEVENRSNKLYRPPAVESPPGLFTSTLLLTFPAKHEHFYEGKMTVQCEAMISQAHTLRSEEITITNSTRASAATAGDIDSMKDGPKISGGKHEYQVGEIVDVNCTATKSQPPAELHWYINDKEVRSDYLVPRPPLVYSNGEESTVLGLRFEVKSRHFQKSEMRLRCTATLSEVKKMTSEPLEVEIAQQQRSDLHVDQVNAESVQSRSTTCNVAAHAMRYLLIGLILWSSL</sequence>
<reference evidence="2 3" key="1">
    <citation type="submission" date="2021-06" db="EMBL/GenBank/DDBJ databases">
        <title>Caerostris darwini draft genome.</title>
        <authorList>
            <person name="Kono N."/>
            <person name="Arakawa K."/>
        </authorList>
    </citation>
    <scope>NUCLEOTIDE SEQUENCE [LARGE SCALE GENOMIC DNA]</scope>
</reference>
<dbReference type="FunFam" id="2.60.40.10:FF:000437">
    <property type="entry name" value="Beat-IIIc, isoform A"/>
    <property type="match status" value="1"/>
</dbReference>
<dbReference type="SUPFAM" id="SSF48726">
    <property type="entry name" value="Immunoglobulin"/>
    <property type="match status" value="3"/>
</dbReference>
<name>A0AAV4PD40_9ARAC</name>
<proteinExistence type="predicted"/>
<dbReference type="InterPro" id="IPR013151">
    <property type="entry name" value="Immunoglobulin_dom"/>
</dbReference>
<organism evidence="2 3">
    <name type="scientific">Caerostris darwini</name>
    <dbReference type="NCBI Taxonomy" id="1538125"/>
    <lineage>
        <taxon>Eukaryota</taxon>
        <taxon>Metazoa</taxon>
        <taxon>Ecdysozoa</taxon>
        <taxon>Arthropoda</taxon>
        <taxon>Chelicerata</taxon>
        <taxon>Arachnida</taxon>
        <taxon>Araneae</taxon>
        <taxon>Araneomorphae</taxon>
        <taxon>Entelegynae</taxon>
        <taxon>Araneoidea</taxon>
        <taxon>Araneidae</taxon>
        <taxon>Caerostris</taxon>
    </lineage>
</organism>
<feature type="domain" description="Ig-like" evidence="1">
    <location>
        <begin position="277"/>
        <end position="369"/>
    </location>
</feature>
<dbReference type="InterPro" id="IPR013783">
    <property type="entry name" value="Ig-like_fold"/>
</dbReference>
<feature type="domain" description="Ig-like" evidence="1">
    <location>
        <begin position="156"/>
        <end position="255"/>
    </location>
</feature>
<gene>
    <name evidence="2" type="primary">AVEN_119844_1</name>
    <name evidence="2" type="ORF">CDAR_561211</name>
</gene>
<dbReference type="PANTHER" id="PTHR21261:SF15">
    <property type="entry name" value="BEATEN PATH IIIA, ISOFORM D-RELATED"/>
    <property type="match status" value="1"/>
</dbReference>
<dbReference type="InterPro" id="IPR003599">
    <property type="entry name" value="Ig_sub"/>
</dbReference>
<dbReference type="PANTHER" id="PTHR21261">
    <property type="entry name" value="BEAT PROTEIN"/>
    <property type="match status" value="1"/>
</dbReference>
<dbReference type="Proteomes" id="UP001054837">
    <property type="component" value="Unassembled WGS sequence"/>
</dbReference>
<protein>
    <recommendedName>
        <fullName evidence="1">Ig-like domain-containing protein</fullName>
    </recommendedName>
</protein>
<accession>A0AAV4PD40</accession>
<dbReference type="AlphaFoldDB" id="A0AAV4PD40"/>
<evidence type="ECO:0000313" key="3">
    <source>
        <dbReference type="Proteomes" id="UP001054837"/>
    </source>
</evidence>
<comment type="caution">
    <text evidence="2">The sequence shown here is derived from an EMBL/GenBank/DDBJ whole genome shotgun (WGS) entry which is preliminary data.</text>
</comment>
<keyword evidence="3" id="KW-1185">Reference proteome</keyword>
<evidence type="ECO:0000259" key="1">
    <source>
        <dbReference type="PROSITE" id="PS50835"/>
    </source>
</evidence>
<dbReference type="SMART" id="SM00409">
    <property type="entry name" value="IG"/>
    <property type="match status" value="2"/>
</dbReference>
<dbReference type="PROSITE" id="PS50835">
    <property type="entry name" value="IG_LIKE"/>
    <property type="match status" value="3"/>
</dbReference>
<dbReference type="InterPro" id="IPR036179">
    <property type="entry name" value="Ig-like_dom_sf"/>
</dbReference>
<evidence type="ECO:0000313" key="2">
    <source>
        <dbReference type="EMBL" id="GIX95342.1"/>
    </source>
</evidence>